<organism evidence="2 3">
    <name type="scientific">Stylosanthes scabra</name>
    <dbReference type="NCBI Taxonomy" id="79078"/>
    <lineage>
        <taxon>Eukaryota</taxon>
        <taxon>Viridiplantae</taxon>
        <taxon>Streptophyta</taxon>
        <taxon>Embryophyta</taxon>
        <taxon>Tracheophyta</taxon>
        <taxon>Spermatophyta</taxon>
        <taxon>Magnoliopsida</taxon>
        <taxon>eudicotyledons</taxon>
        <taxon>Gunneridae</taxon>
        <taxon>Pentapetalae</taxon>
        <taxon>rosids</taxon>
        <taxon>fabids</taxon>
        <taxon>Fabales</taxon>
        <taxon>Fabaceae</taxon>
        <taxon>Papilionoideae</taxon>
        <taxon>50 kb inversion clade</taxon>
        <taxon>dalbergioids sensu lato</taxon>
        <taxon>Dalbergieae</taxon>
        <taxon>Pterocarpus clade</taxon>
        <taxon>Stylosanthes</taxon>
    </lineage>
</organism>
<evidence type="ECO:0000313" key="2">
    <source>
        <dbReference type="EMBL" id="MED6156185.1"/>
    </source>
</evidence>
<dbReference type="InterPro" id="IPR001810">
    <property type="entry name" value="F-box_dom"/>
</dbReference>
<proteinExistence type="predicted"/>
<gene>
    <name evidence="2" type="ORF">PIB30_012200</name>
</gene>
<feature type="domain" description="F-box" evidence="1">
    <location>
        <begin position="4"/>
        <end position="42"/>
    </location>
</feature>
<dbReference type="Proteomes" id="UP001341840">
    <property type="component" value="Unassembled WGS sequence"/>
</dbReference>
<dbReference type="SUPFAM" id="SSF81383">
    <property type="entry name" value="F-box domain"/>
    <property type="match status" value="1"/>
</dbReference>
<evidence type="ECO:0000313" key="3">
    <source>
        <dbReference type="Proteomes" id="UP001341840"/>
    </source>
</evidence>
<sequence length="165" mass="19016">MDRLSALPKHILYTILAKLPEKDAAKTIALSKAWRDTWFSFPYLSVCCDDLLINDHRFRNMDILVGFVTKRLLRLRDQGLAIKEFKLNLKMLEPTQMSRHHFGQWIQMAGESGIEVLELYLPAGKIGREYGEDKWYILPLCVTEAKSLTKLVLSSGIKVDREFSS</sequence>
<name>A0ABU6U6X6_9FABA</name>
<dbReference type="InterPro" id="IPR036047">
    <property type="entry name" value="F-box-like_dom_sf"/>
</dbReference>
<comment type="caution">
    <text evidence="2">The sequence shown here is derived from an EMBL/GenBank/DDBJ whole genome shotgun (WGS) entry which is preliminary data.</text>
</comment>
<accession>A0ABU6U6X6</accession>
<dbReference type="PANTHER" id="PTHR31639:SF42">
    <property type="entry name" value="OS02G0160200 PROTEIN"/>
    <property type="match status" value="1"/>
</dbReference>
<evidence type="ECO:0000259" key="1">
    <source>
        <dbReference type="Pfam" id="PF00646"/>
    </source>
</evidence>
<reference evidence="2 3" key="1">
    <citation type="journal article" date="2023" name="Plants (Basel)">
        <title>Bridging the Gap: Combining Genomics and Transcriptomics Approaches to Understand Stylosanthes scabra, an Orphan Legume from the Brazilian Caatinga.</title>
        <authorList>
            <person name="Ferreira-Neto J.R.C."/>
            <person name="da Silva M.D."/>
            <person name="Binneck E."/>
            <person name="de Melo N.F."/>
            <person name="da Silva R.H."/>
            <person name="de Melo A.L.T.M."/>
            <person name="Pandolfi V."/>
            <person name="Bustamante F.O."/>
            <person name="Brasileiro-Vidal A.C."/>
            <person name="Benko-Iseppon A.M."/>
        </authorList>
    </citation>
    <scope>NUCLEOTIDE SEQUENCE [LARGE SCALE GENOMIC DNA]</scope>
    <source>
        <tissue evidence="2">Leaves</tissue>
    </source>
</reference>
<dbReference type="EMBL" id="JASCZI010120859">
    <property type="protein sequence ID" value="MED6156185.1"/>
    <property type="molecule type" value="Genomic_DNA"/>
</dbReference>
<dbReference type="Pfam" id="PF00646">
    <property type="entry name" value="F-box"/>
    <property type="match status" value="1"/>
</dbReference>
<dbReference type="PANTHER" id="PTHR31639">
    <property type="entry name" value="F-BOX PROTEIN-LIKE"/>
    <property type="match status" value="1"/>
</dbReference>
<protein>
    <recommendedName>
        <fullName evidence="1">F-box domain-containing protein</fullName>
    </recommendedName>
</protein>
<keyword evidence="3" id="KW-1185">Reference proteome</keyword>